<name>A0A0A2B9F4_PROMR</name>
<comment type="caution">
    <text evidence="1">The sequence shown here is derived from an EMBL/GenBank/DDBJ whole genome shotgun (WGS) entry which is preliminary data.</text>
</comment>
<dbReference type="InterPro" id="IPR029063">
    <property type="entry name" value="SAM-dependent_MTases_sf"/>
</dbReference>
<keyword evidence="1" id="KW-0808">Transferase</keyword>
<dbReference type="Proteomes" id="UP000030481">
    <property type="component" value="Unassembled WGS sequence"/>
</dbReference>
<protein>
    <submittedName>
        <fullName evidence="1">Methyltransferase FkbM family</fullName>
    </submittedName>
</protein>
<dbReference type="Gene3D" id="3.40.50.150">
    <property type="entry name" value="Vaccinia Virus protein VP39"/>
    <property type="match status" value="1"/>
</dbReference>
<dbReference type="RefSeq" id="WP_032518276.1">
    <property type="nucleotide sequence ID" value="NZ_JNAR01000002.1"/>
</dbReference>
<dbReference type="AlphaFoldDB" id="A0A0A2B9F4"/>
<dbReference type="EMBL" id="JNAR01000002">
    <property type="protein sequence ID" value="KGG10491.1"/>
    <property type="molecule type" value="Genomic_DNA"/>
</dbReference>
<keyword evidence="1" id="KW-0489">Methyltransferase</keyword>
<organism evidence="1 2">
    <name type="scientific">Prochlorococcus marinus str. MIT 9401</name>
    <dbReference type="NCBI Taxonomy" id="167551"/>
    <lineage>
        <taxon>Bacteria</taxon>
        <taxon>Bacillati</taxon>
        <taxon>Cyanobacteriota</taxon>
        <taxon>Cyanophyceae</taxon>
        <taxon>Synechococcales</taxon>
        <taxon>Prochlorococcaceae</taxon>
        <taxon>Prochlorococcus</taxon>
    </lineage>
</organism>
<evidence type="ECO:0000313" key="2">
    <source>
        <dbReference type="Proteomes" id="UP000030481"/>
    </source>
</evidence>
<accession>A0A0A2B9F4</accession>
<proteinExistence type="predicted"/>
<reference evidence="2" key="1">
    <citation type="journal article" date="2014" name="Sci. Data">
        <title>Genomes of diverse isolates of the marine cyanobacterium Prochlorococcus.</title>
        <authorList>
            <person name="Biller S."/>
            <person name="Berube P."/>
            <person name="Thompson J."/>
            <person name="Kelly L."/>
            <person name="Roggensack S."/>
            <person name="Awad L."/>
            <person name="Roache-Johnson K."/>
            <person name="Ding H."/>
            <person name="Giovannoni S.J."/>
            <person name="Moore L.R."/>
            <person name="Chisholm S.W."/>
        </authorList>
    </citation>
    <scope>NUCLEOTIDE SEQUENCE [LARGE SCALE GENOMIC DNA]</scope>
</reference>
<dbReference type="GO" id="GO:0032259">
    <property type="term" value="P:methylation"/>
    <property type="evidence" value="ECO:0007669"/>
    <property type="project" value="UniProtKB-KW"/>
</dbReference>
<gene>
    <name evidence="1" type="ORF">EV01_0119</name>
</gene>
<dbReference type="SUPFAM" id="SSF53335">
    <property type="entry name" value="S-adenosyl-L-methionine-dependent methyltransferases"/>
    <property type="match status" value="1"/>
</dbReference>
<sequence>MQPFKIIENLNFFKNNRGELRKTKIYPLWKFLKGIGLIFDWRLYNLYSREIFRNNLDYKEGKINVYSHWIRSFFRNSERGWESIYDSDPLPWMYIKAIHFIEWHLLQTTSPKVFEWGGGTSTLWFSERSDKVITVENNPQWVNTLKNRIAELDITNIELLVKEPINLKTSNTFETAWKEFKGYSFENYVNAIDDYDCLFDLILVDGYCRNECAEKGLKKLNKNGILVFDNSSRDRYKKFFESISKTHRIIKLEGPTTYCQGYSETTIVTQK</sequence>
<dbReference type="GO" id="GO:0008168">
    <property type="term" value="F:methyltransferase activity"/>
    <property type="evidence" value="ECO:0007669"/>
    <property type="project" value="UniProtKB-KW"/>
</dbReference>
<evidence type="ECO:0000313" key="1">
    <source>
        <dbReference type="EMBL" id="KGG10491.1"/>
    </source>
</evidence>